<name>A0A365HBM5_9ACTN</name>
<dbReference type="OrthoDB" id="513524at2"/>
<dbReference type="InterPro" id="IPR021487">
    <property type="entry name" value="DUF3140"/>
</dbReference>
<dbReference type="RefSeq" id="WP_111863761.1">
    <property type="nucleotide sequence ID" value="NZ_QLYX01000002.1"/>
</dbReference>
<evidence type="ECO:0000313" key="1">
    <source>
        <dbReference type="EMBL" id="RAY16422.1"/>
    </source>
</evidence>
<dbReference type="Pfam" id="PF11338">
    <property type="entry name" value="DUF3140"/>
    <property type="match status" value="1"/>
</dbReference>
<keyword evidence="2" id="KW-1185">Reference proteome</keyword>
<dbReference type="PANTHER" id="PTHR40630">
    <property type="entry name" value="POSSIBLE DNA-BINDING PROTEIN"/>
    <property type="match status" value="1"/>
</dbReference>
<evidence type="ECO:0008006" key="3">
    <source>
        <dbReference type="Google" id="ProtNLM"/>
    </source>
</evidence>
<gene>
    <name evidence="1" type="ORF">DPM19_05995</name>
</gene>
<proteinExistence type="predicted"/>
<dbReference type="AlphaFoldDB" id="A0A365HBM5"/>
<accession>A0A365HBM5</accession>
<dbReference type="Proteomes" id="UP000251891">
    <property type="component" value="Unassembled WGS sequence"/>
</dbReference>
<sequence length="118" mass="13100">MRTSPEVDSLWDRFHRVVNMSSHELRAWLLTDASGEKAFTADPDLHLPDLGRRVVHVLNKRKGDLTDEDTATMRRVVGFVSARLGSPPPAGAGDEHWRHALMTVGHDPLKPSRASDIG</sequence>
<reference evidence="1 2" key="1">
    <citation type="submission" date="2018-06" db="EMBL/GenBank/DDBJ databases">
        <title>Actinomadura craniellae sp. nov. isolated from marine sponge Craniella sp.</title>
        <authorList>
            <person name="Li L."/>
            <person name="Xu Q.H."/>
            <person name="Lin H.W."/>
            <person name="Lu Y.H."/>
        </authorList>
    </citation>
    <scope>NUCLEOTIDE SEQUENCE [LARGE SCALE GENOMIC DNA]</scope>
    <source>
        <strain evidence="1 2">LHW63021</strain>
    </source>
</reference>
<protein>
    <recommendedName>
        <fullName evidence="3">DUF3140 domain-containing protein</fullName>
    </recommendedName>
</protein>
<organism evidence="1 2">
    <name type="scientific">Actinomadura craniellae</name>
    <dbReference type="NCBI Taxonomy" id="2231787"/>
    <lineage>
        <taxon>Bacteria</taxon>
        <taxon>Bacillati</taxon>
        <taxon>Actinomycetota</taxon>
        <taxon>Actinomycetes</taxon>
        <taxon>Streptosporangiales</taxon>
        <taxon>Thermomonosporaceae</taxon>
        <taxon>Actinomadura</taxon>
    </lineage>
</organism>
<dbReference type="EMBL" id="QLYX01000002">
    <property type="protein sequence ID" value="RAY16422.1"/>
    <property type="molecule type" value="Genomic_DNA"/>
</dbReference>
<dbReference type="PANTHER" id="PTHR40630:SF1">
    <property type="entry name" value="DNA-BINDING PROTEIN"/>
    <property type="match status" value="1"/>
</dbReference>
<evidence type="ECO:0000313" key="2">
    <source>
        <dbReference type="Proteomes" id="UP000251891"/>
    </source>
</evidence>
<comment type="caution">
    <text evidence="1">The sequence shown here is derived from an EMBL/GenBank/DDBJ whole genome shotgun (WGS) entry which is preliminary data.</text>
</comment>